<reference evidence="2 3" key="1">
    <citation type="submission" date="2013-03" db="EMBL/GenBank/DDBJ databases">
        <title>The Genome Sequence of Exophiala aquamarina CBS 119918.</title>
        <authorList>
            <consortium name="The Broad Institute Genomics Platform"/>
            <person name="Cuomo C."/>
            <person name="de Hoog S."/>
            <person name="Gorbushina A."/>
            <person name="Walker B."/>
            <person name="Young S.K."/>
            <person name="Zeng Q."/>
            <person name="Gargeya S."/>
            <person name="Fitzgerald M."/>
            <person name="Haas B."/>
            <person name="Abouelleil A."/>
            <person name="Allen A.W."/>
            <person name="Alvarado L."/>
            <person name="Arachchi H.M."/>
            <person name="Berlin A.M."/>
            <person name="Chapman S.B."/>
            <person name="Gainer-Dewar J."/>
            <person name="Goldberg J."/>
            <person name="Griggs A."/>
            <person name="Gujja S."/>
            <person name="Hansen M."/>
            <person name="Howarth C."/>
            <person name="Imamovic A."/>
            <person name="Ireland A."/>
            <person name="Larimer J."/>
            <person name="McCowan C."/>
            <person name="Murphy C."/>
            <person name="Pearson M."/>
            <person name="Poon T.W."/>
            <person name="Priest M."/>
            <person name="Roberts A."/>
            <person name="Saif S."/>
            <person name="Shea T."/>
            <person name="Sisk P."/>
            <person name="Sykes S."/>
            <person name="Wortman J."/>
            <person name="Nusbaum C."/>
            <person name="Birren B."/>
        </authorList>
    </citation>
    <scope>NUCLEOTIDE SEQUENCE [LARGE SCALE GENOMIC DNA]</scope>
    <source>
        <strain evidence="2 3">CBS 119918</strain>
    </source>
</reference>
<evidence type="ECO:0000313" key="2">
    <source>
        <dbReference type="EMBL" id="KEF57158.1"/>
    </source>
</evidence>
<dbReference type="Pfam" id="PF12697">
    <property type="entry name" value="Abhydrolase_6"/>
    <property type="match status" value="1"/>
</dbReference>
<evidence type="ECO:0000313" key="3">
    <source>
        <dbReference type="Proteomes" id="UP000027920"/>
    </source>
</evidence>
<evidence type="ECO:0000259" key="1">
    <source>
        <dbReference type="Pfam" id="PF12697"/>
    </source>
</evidence>
<gene>
    <name evidence="2" type="ORF">A1O9_07348</name>
</gene>
<comment type="caution">
    <text evidence="2">The sequence shown here is derived from an EMBL/GenBank/DDBJ whole genome shotgun (WGS) entry which is preliminary data.</text>
</comment>
<dbReference type="RefSeq" id="XP_013259748.1">
    <property type="nucleotide sequence ID" value="XM_013404294.1"/>
</dbReference>
<dbReference type="VEuPathDB" id="FungiDB:A1O9_07348"/>
<dbReference type="InterPro" id="IPR000073">
    <property type="entry name" value="AB_hydrolase_1"/>
</dbReference>
<sequence>MAGTTPSWTVNEHVIPASHPRGYLRGVRDPQTSRLRLHVKQYVPYSASSLGDGQHAMTLIVQHGQPPGDNKEAYEPFMQDLLSQPNLPPIRAIWALDIASAGQSFLLNREEIGDEPHWFDASRDILQMVNYFQTEMKPPLVGFGQSWGGAVLAMAASWSPRLFQALVLSEPILENGYYHFQAAQGNLDSLKGIKGAVAAVGIAKRKRYFSSRKALADSMQKLPMWTAYDPRVLQQILEFDYRDLDDGRVELVTPPYQAFQFFQRPSPPLPGYPEAEEYSDRGEDANYPAGWYQEMSWHAKQSLSRLHCPLLILWENTERPFVSDEGYRNRVMEAALARKSRKNKIQQEFVEGEHSLALFVPLRVAQATARWLDGVWREWIVEEVQRQKHARIDPENIPDGQQRLIRSTLTKL</sequence>
<accession>A0A072PCZ2</accession>
<keyword evidence="3" id="KW-1185">Reference proteome</keyword>
<feature type="domain" description="AB hydrolase-1" evidence="1">
    <location>
        <begin position="69"/>
        <end position="365"/>
    </location>
</feature>
<dbReference type="Gene3D" id="3.40.50.1820">
    <property type="entry name" value="alpha/beta hydrolase"/>
    <property type="match status" value="1"/>
</dbReference>
<name>A0A072PCZ2_9EURO</name>
<dbReference type="OrthoDB" id="94039at2759"/>
<dbReference type="Proteomes" id="UP000027920">
    <property type="component" value="Unassembled WGS sequence"/>
</dbReference>
<dbReference type="AlphaFoldDB" id="A0A072PCZ2"/>
<dbReference type="SUPFAM" id="SSF53474">
    <property type="entry name" value="alpha/beta-Hydrolases"/>
    <property type="match status" value="1"/>
</dbReference>
<dbReference type="STRING" id="1182545.A0A072PCZ2"/>
<organism evidence="2 3">
    <name type="scientific">Exophiala aquamarina CBS 119918</name>
    <dbReference type="NCBI Taxonomy" id="1182545"/>
    <lineage>
        <taxon>Eukaryota</taxon>
        <taxon>Fungi</taxon>
        <taxon>Dikarya</taxon>
        <taxon>Ascomycota</taxon>
        <taxon>Pezizomycotina</taxon>
        <taxon>Eurotiomycetes</taxon>
        <taxon>Chaetothyriomycetidae</taxon>
        <taxon>Chaetothyriales</taxon>
        <taxon>Herpotrichiellaceae</taxon>
        <taxon>Exophiala</taxon>
    </lineage>
</organism>
<protein>
    <recommendedName>
        <fullName evidence="1">AB hydrolase-1 domain-containing protein</fullName>
    </recommendedName>
</protein>
<dbReference type="InterPro" id="IPR029058">
    <property type="entry name" value="AB_hydrolase_fold"/>
</dbReference>
<dbReference type="HOGENOM" id="CLU_036837_2_0_1"/>
<dbReference type="GeneID" id="25282262"/>
<proteinExistence type="predicted"/>
<dbReference type="EMBL" id="AMGV01000005">
    <property type="protein sequence ID" value="KEF57158.1"/>
    <property type="molecule type" value="Genomic_DNA"/>
</dbReference>